<comment type="caution">
    <text evidence="1">The sequence shown here is derived from an EMBL/GenBank/DDBJ whole genome shotgun (WGS) entry which is preliminary data.</text>
</comment>
<sequence>MILMWTGSSSEPFQTCTCSYPYETNINTIFLPNYCFYTPKDCFLVDHKRWDGRDIIEQIRSVKYKVERQKVLIERGQDTSYPISHLWLATPIELYEIVKGDQLSLVRNDRCPIGSAPNNDRPVQEEIGWWHDDSKVTSSVKFVTQAMLFVS</sequence>
<keyword evidence="2" id="KW-1185">Reference proteome</keyword>
<dbReference type="AlphaFoldDB" id="A0AAE1E5H9"/>
<protein>
    <submittedName>
        <fullName evidence="1">Uncharacterized protein</fullName>
    </submittedName>
</protein>
<evidence type="ECO:0000313" key="1">
    <source>
        <dbReference type="EMBL" id="KAK3794295.1"/>
    </source>
</evidence>
<evidence type="ECO:0000313" key="2">
    <source>
        <dbReference type="Proteomes" id="UP001283361"/>
    </source>
</evidence>
<accession>A0AAE1E5H9</accession>
<dbReference type="EMBL" id="JAWDGP010001129">
    <property type="protein sequence ID" value="KAK3794295.1"/>
    <property type="molecule type" value="Genomic_DNA"/>
</dbReference>
<proteinExistence type="predicted"/>
<reference evidence="1" key="1">
    <citation type="journal article" date="2023" name="G3 (Bethesda)">
        <title>A reference genome for the long-term kleptoplast-retaining sea slug Elysia crispata morphotype clarki.</title>
        <authorList>
            <person name="Eastman K.E."/>
            <person name="Pendleton A.L."/>
            <person name="Shaikh M.A."/>
            <person name="Suttiyut T."/>
            <person name="Ogas R."/>
            <person name="Tomko P."/>
            <person name="Gavelis G."/>
            <person name="Widhalm J.R."/>
            <person name="Wisecaver J.H."/>
        </authorList>
    </citation>
    <scope>NUCLEOTIDE SEQUENCE</scope>
    <source>
        <strain evidence="1">ECLA1</strain>
    </source>
</reference>
<gene>
    <name evidence="1" type="ORF">RRG08_060965</name>
</gene>
<organism evidence="1 2">
    <name type="scientific">Elysia crispata</name>
    <name type="common">lettuce slug</name>
    <dbReference type="NCBI Taxonomy" id="231223"/>
    <lineage>
        <taxon>Eukaryota</taxon>
        <taxon>Metazoa</taxon>
        <taxon>Spiralia</taxon>
        <taxon>Lophotrochozoa</taxon>
        <taxon>Mollusca</taxon>
        <taxon>Gastropoda</taxon>
        <taxon>Heterobranchia</taxon>
        <taxon>Euthyneura</taxon>
        <taxon>Panpulmonata</taxon>
        <taxon>Sacoglossa</taxon>
        <taxon>Placobranchoidea</taxon>
        <taxon>Plakobranchidae</taxon>
        <taxon>Elysia</taxon>
    </lineage>
</organism>
<name>A0AAE1E5H9_9GAST</name>
<dbReference type="Proteomes" id="UP001283361">
    <property type="component" value="Unassembled WGS sequence"/>
</dbReference>